<sequence>MPAVSAYDYTISSCFPHITNLACQAVLCAIGTDLGLAAVTETELTPEVEPVIRASSLRRQRFQDLQRAAGRDPLELLRDVETRWSSTLLMIERFLELKPYVIQMLRERDLEKYAIHEHEWEVLPIYKRILRVPHSFQQALSGEKTPTLHDSLPLFHTMITAWTAMKVSLPQYTDIIDAGISKLKEYWQRIHTVPAYTLAMRTLIFRS</sequence>
<proteinExistence type="predicted"/>
<dbReference type="InterPro" id="IPR012337">
    <property type="entry name" value="RNaseH-like_sf"/>
</dbReference>
<dbReference type="SUPFAM" id="SSF53098">
    <property type="entry name" value="Ribonuclease H-like"/>
    <property type="match status" value="1"/>
</dbReference>
<dbReference type="AlphaFoldDB" id="A0A8H6LWE8"/>
<protein>
    <submittedName>
        <fullName evidence="1">Uncharacterized protein</fullName>
    </submittedName>
</protein>
<dbReference type="EMBL" id="JACGCI010000109">
    <property type="protein sequence ID" value="KAF6745190.1"/>
    <property type="molecule type" value="Genomic_DNA"/>
</dbReference>
<comment type="caution">
    <text evidence="1">The sequence shown here is derived from an EMBL/GenBank/DDBJ whole genome shotgun (WGS) entry which is preliminary data.</text>
</comment>
<gene>
    <name evidence="1" type="ORF">DFP72DRAFT_824677</name>
</gene>
<evidence type="ECO:0000313" key="1">
    <source>
        <dbReference type="EMBL" id="KAF6745190.1"/>
    </source>
</evidence>
<dbReference type="OrthoDB" id="3172935at2759"/>
<accession>A0A8H6LWE8</accession>
<name>A0A8H6LWE8_9AGAR</name>
<keyword evidence="2" id="KW-1185">Reference proteome</keyword>
<organism evidence="1 2">
    <name type="scientific">Ephemerocybe angulata</name>
    <dbReference type="NCBI Taxonomy" id="980116"/>
    <lineage>
        <taxon>Eukaryota</taxon>
        <taxon>Fungi</taxon>
        <taxon>Dikarya</taxon>
        <taxon>Basidiomycota</taxon>
        <taxon>Agaricomycotina</taxon>
        <taxon>Agaricomycetes</taxon>
        <taxon>Agaricomycetidae</taxon>
        <taxon>Agaricales</taxon>
        <taxon>Agaricineae</taxon>
        <taxon>Psathyrellaceae</taxon>
        <taxon>Ephemerocybe</taxon>
    </lineage>
</organism>
<reference evidence="1 2" key="1">
    <citation type="submission" date="2020-07" db="EMBL/GenBank/DDBJ databases">
        <title>Comparative genomics of pyrophilous fungi reveals a link between fire events and developmental genes.</title>
        <authorList>
            <consortium name="DOE Joint Genome Institute"/>
            <person name="Steindorff A.S."/>
            <person name="Carver A."/>
            <person name="Calhoun S."/>
            <person name="Stillman K."/>
            <person name="Liu H."/>
            <person name="Lipzen A."/>
            <person name="Pangilinan J."/>
            <person name="Labutti K."/>
            <person name="Bruns T.D."/>
            <person name="Grigoriev I.V."/>
        </authorList>
    </citation>
    <scope>NUCLEOTIDE SEQUENCE [LARGE SCALE GENOMIC DNA]</scope>
    <source>
        <strain evidence="1 2">CBS 144469</strain>
    </source>
</reference>
<evidence type="ECO:0000313" key="2">
    <source>
        <dbReference type="Proteomes" id="UP000521943"/>
    </source>
</evidence>
<dbReference type="Proteomes" id="UP000521943">
    <property type="component" value="Unassembled WGS sequence"/>
</dbReference>